<keyword evidence="3" id="KW-1185">Reference proteome</keyword>
<gene>
    <name evidence="2" type="ORF">MTR67_051689</name>
</gene>
<dbReference type="Proteomes" id="UP001234989">
    <property type="component" value="Chromosome 12"/>
</dbReference>
<name>A0AAF0V710_SOLVR</name>
<feature type="region of interest" description="Disordered" evidence="1">
    <location>
        <begin position="62"/>
        <end position="87"/>
    </location>
</feature>
<evidence type="ECO:0000256" key="1">
    <source>
        <dbReference type="SAM" id="MobiDB-lite"/>
    </source>
</evidence>
<proteinExistence type="predicted"/>
<accession>A0AAF0V710</accession>
<organism evidence="2 3">
    <name type="scientific">Solanum verrucosum</name>
    <dbReference type="NCBI Taxonomy" id="315347"/>
    <lineage>
        <taxon>Eukaryota</taxon>
        <taxon>Viridiplantae</taxon>
        <taxon>Streptophyta</taxon>
        <taxon>Embryophyta</taxon>
        <taxon>Tracheophyta</taxon>
        <taxon>Spermatophyta</taxon>
        <taxon>Magnoliopsida</taxon>
        <taxon>eudicotyledons</taxon>
        <taxon>Gunneridae</taxon>
        <taxon>Pentapetalae</taxon>
        <taxon>asterids</taxon>
        <taxon>lamiids</taxon>
        <taxon>Solanales</taxon>
        <taxon>Solanaceae</taxon>
        <taxon>Solanoideae</taxon>
        <taxon>Solaneae</taxon>
        <taxon>Solanum</taxon>
    </lineage>
</organism>
<evidence type="ECO:0000313" key="3">
    <source>
        <dbReference type="Proteomes" id="UP001234989"/>
    </source>
</evidence>
<evidence type="ECO:0000313" key="2">
    <source>
        <dbReference type="EMBL" id="WMV58304.1"/>
    </source>
</evidence>
<dbReference type="AlphaFoldDB" id="A0AAF0V710"/>
<dbReference type="EMBL" id="CP133623">
    <property type="protein sequence ID" value="WMV58304.1"/>
    <property type="molecule type" value="Genomic_DNA"/>
</dbReference>
<reference evidence="2" key="1">
    <citation type="submission" date="2023-08" db="EMBL/GenBank/DDBJ databases">
        <title>A de novo genome assembly of Solanum verrucosum Schlechtendal, a Mexican diploid species geographically isolated from the other diploid A-genome species in potato relatives.</title>
        <authorList>
            <person name="Hosaka K."/>
        </authorList>
    </citation>
    <scope>NUCLEOTIDE SEQUENCE</scope>
    <source>
        <tissue evidence="2">Young leaves</tissue>
    </source>
</reference>
<protein>
    <submittedName>
        <fullName evidence="2">Uncharacterized protein</fullName>
    </submittedName>
</protein>
<sequence>MALIPNSQRIEQQTIRDLYKHSYAWQQCGTHGHHTRTVDGLTVHPVGPWFVTENFRRTQSENFAKSRLMDRPTVRRPNHGPWSTSVDRDFPYPASDTNYCLLAWAVIRSTVRRSGRR</sequence>